<dbReference type="PaxDb" id="411460-RUMTOR_02293"/>
<dbReference type="Proteomes" id="UP000003577">
    <property type="component" value="Unassembled WGS sequence"/>
</dbReference>
<reference evidence="1 2" key="2">
    <citation type="submission" date="2007-04" db="EMBL/GenBank/DDBJ databases">
        <title>Draft genome sequence of Ruminococcus torques (ATCC 27756).</title>
        <authorList>
            <person name="Sudarsanam P."/>
            <person name="Ley R."/>
            <person name="Guruge J."/>
            <person name="Turnbaugh P.J."/>
            <person name="Mahowald M."/>
            <person name="Liep D."/>
            <person name="Gordon J."/>
        </authorList>
    </citation>
    <scope>NUCLEOTIDE SEQUENCE [LARGE SCALE GENOMIC DNA]</scope>
    <source>
        <strain evidence="1 2">ATCC 27756</strain>
    </source>
</reference>
<protein>
    <submittedName>
        <fullName evidence="1">Uncharacterized protein</fullName>
    </submittedName>
</protein>
<comment type="caution">
    <text evidence="1">The sequence shown here is derived from an EMBL/GenBank/DDBJ whole genome shotgun (WGS) entry which is preliminary data.</text>
</comment>
<proteinExistence type="predicted"/>
<accession>A5KPV9</accession>
<evidence type="ECO:0000313" key="2">
    <source>
        <dbReference type="Proteomes" id="UP000003577"/>
    </source>
</evidence>
<gene>
    <name evidence="1" type="ORF">RUMTOR_02293</name>
</gene>
<dbReference type="EMBL" id="AAVP02000013">
    <property type="protein sequence ID" value="EDK23612.1"/>
    <property type="molecule type" value="Genomic_DNA"/>
</dbReference>
<dbReference type="HOGENOM" id="CLU_3157474_0_0_9"/>
<organism evidence="1 2">
    <name type="scientific">[Ruminococcus] torques ATCC 27756</name>
    <dbReference type="NCBI Taxonomy" id="411460"/>
    <lineage>
        <taxon>Bacteria</taxon>
        <taxon>Bacillati</taxon>
        <taxon>Bacillota</taxon>
        <taxon>Clostridia</taxon>
        <taxon>Lachnospirales</taxon>
        <taxon>Lachnospiraceae</taxon>
        <taxon>Mediterraneibacter</taxon>
    </lineage>
</organism>
<reference evidence="1 2" key="1">
    <citation type="submission" date="2007-03" db="EMBL/GenBank/DDBJ databases">
        <authorList>
            <person name="Fulton L."/>
            <person name="Clifton S."/>
            <person name="Fulton B."/>
            <person name="Xu J."/>
            <person name="Minx P."/>
            <person name="Pepin K.H."/>
            <person name="Johnson M."/>
            <person name="Thiruvilangam P."/>
            <person name="Bhonagiri V."/>
            <person name="Nash W.E."/>
            <person name="Mardis E.R."/>
            <person name="Wilson R.K."/>
        </authorList>
    </citation>
    <scope>NUCLEOTIDE SEQUENCE [LARGE SCALE GENOMIC DNA]</scope>
    <source>
        <strain evidence="1 2">ATCC 27756</strain>
    </source>
</reference>
<evidence type="ECO:0000313" key="1">
    <source>
        <dbReference type="EMBL" id="EDK23612.1"/>
    </source>
</evidence>
<sequence>MKNKLNTEKVSAYRGALRLVFSMIIVCIAEENVCAPPDFCNKMYKIDK</sequence>
<name>A5KPV9_9FIRM</name>
<dbReference type="AlphaFoldDB" id="A5KPV9"/>